<dbReference type="OrthoDB" id="445712at2759"/>
<dbReference type="GO" id="GO:0052929">
    <property type="term" value="F:ATP:3'-cytidine-cytidine-tRNA adenylyltransferase activity"/>
    <property type="evidence" value="ECO:0007669"/>
    <property type="project" value="TreeGrafter"/>
</dbReference>
<gene>
    <name evidence="4" type="ORF">VOLCADRAFT_85925</name>
</gene>
<dbReference type="Gene3D" id="1.10.3090.10">
    <property type="entry name" value="cca-adding enzyme, domain 2"/>
    <property type="match status" value="1"/>
</dbReference>
<protein>
    <recommendedName>
        <fullName evidence="3">tRNA nucleotidyltransferase/poly(A) polymerase RNA and SrmB- binding domain-containing protein</fullName>
    </recommendedName>
</protein>
<dbReference type="PANTHER" id="PTHR13734:SF5">
    <property type="entry name" value="CCA TRNA NUCLEOTIDYLTRANSFERASE, MITOCHONDRIAL"/>
    <property type="match status" value="1"/>
</dbReference>
<name>D8THD2_VOLCA</name>
<dbReference type="KEGG" id="vcn:VOLCADRAFT_85925"/>
<dbReference type="EMBL" id="GL378323">
    <property type="protein sequence ID" value="EFJ52690.1"/>
    <property type="molecule type" value="Genomic_DNA"/>
</dbReference>
<accession>D8THD2</accession>
<dbReference type="SUPFAM" id="SSF81891">
    <property type="entry name" value="Poly A polymerase C-terminal region-like"/>
    <property type="match status" value="1"/>
</dbReference>
<dbReference type="InterPro" id="IPR032828">
    <property type="entry name" value="PolyA_RNA-bd"/>
</dbReference>
<dbReference type="InParanoid" id="D8THD2"/>
<evidence type="ECO:0000313" key="4">
    <source>
        <dbReference type="EMBL" id="EFJ52690.1"/>
    </source>
</evidence>
<dbReference type="FunCoup" id="D8THD2">
    <property type="interactions" value="957"/>
</dbReference>
<proteinExistence type="predicted"/>
<dbReference type="AlphaFoldDB" id="D8THD2"/>
<dbReference type="GeneID" id="9621688"/>
<dbReference type="STRING" id="3068.D8THD2"/>
<reference evidence="4 5" key="1">
    <citation type="journal article" date="2010" name="Science">
        <title>Genomic analysis of organismal complexity in the multicellular green alga Volvox carteri.</title>
        <authorList>
            <person name="Prochnik S.E."/>
            <person name="Umen J."/>
            <person name="Nedelcu A.M."/>
            <person name="Hallmann A."/>
            <person name="Miller S.M."/>
            <person name="Nishii I."/>
            <person name="Ferris P."/>
            <person name="Kuo A."/>
            <person name="Mitros T."/>
            <person name="Fritz-Laylin L.K."/>
            <person name="Hellsten U."/>
            <person name="Chapman J."/>
            <person name="Simakov O."/>
            <person name="Rensing S.A."/>
            <person name="Terry A."/>
            <person name="Pangilinan J."/>
            <person name="Kapitonov V."/>
            <person name="Jurka J."/>
            <person name="Salamov A."/>
            <person name="Shapiro H."/>
            <person name="Schmutz J."/>
            <person name="Grimwood J."/>
            <person name="Lindquist E."/>
            <person name="Lucas S."/>
            <person name="Grigoriev I.V."/>
            <person name="Schmitt R."/>
            <person name="Kirk D."/>
            <person name="Rokhsar D.S."/>
        </authorList>
    </citation>
    <scope>NUCLEOTIDE SEQUENCE [LARGE SCALE GENOMIC DNA]</scope>
    <source>
        <strain evidence="5">f. Nagariensis / Eve</strain>
    </source>
</reference>
<evidence type="ECO:0000256" key="1">
    <source>
        <dbReference type="ARBA" id="ARBA00022884"/>
    </source>
</evidence>
<dbReference type="GO" id="GO:0001680">
    <property type="term" value="P:tRNA 3'-terminal CCA addition"/>
    <property type="evidence" value="ECO:0007669"/>
    <property type="project" value="TreeGrafter"/>
</dbReference>
<dbReference type="GO" id="GO:0052927">
    <property type="term" value="F:CC tRNA cytidylyltransferase activity"/>
    <property type="evidence" value="ECO:0007669"/>
    <property type="project" value="TreeGrafter"/>
</dbReference>
<evidence type="ECO:0000256" key="2">
    <source>
        <dbReference type="SAM" id="MobiDB-lite"/>
    </source>
</evidence>
<evidence type="ECO:0000259" key="3">
    <source>
        <dbReference type="Pfam" id="PF12627"/>
    </source>
</evidence>
<feature type="region of interest" description="Disordered" evidence="2">
    <location>
        <begin position="203"/>
        <end position="225"/>
    </location>
</feature>
<dbReference type="RefSeq" id="XP_002945695.1">
    <property type="nucleotide sequence ID" value="XM_002945649.1"/>
</dbReference>
<dbReference type="Proteomes" id="UP000001058">
    <property type="component" value="Unassembled WGS sequence"/>
</dbReference>
<keyword evidence="1" id="KW-0694">RNA-binding</keyword>
<evidence type="ECO:0000313" key="5">
    <source>
        <dbReference type="Proteomes" id="UP000001058"/>
    </source>
</evidence>
<feature type="domain" description="tRNA nucleotidyltransferase/poly(A) polymerase RNA and SrmB- binding" evidence="3">
    <location>
        <begin position="7"/>
        <end position="48"/>
    </location>
</feature>
<dbReference type="eggNOG" id="KOG2159">
    <property type="taxonomic scope" value="Eukaryota"/>
</dbReference>
<organism evidence="5">
    <name type="scientific">Volvox carteri f. nagariensis</name>
    <dbReference type="NCBI Taxonomy" id="3068"/>
    <lineage>
        <taxon>Eukaryota</taxon>
        <taxon>Viridiplantae</taxon>
        <taxon>Chlorophyta</taxon>
        <taxon>core chlorophytes</taxon>
        <taxon>Chlorophyceae</taxon>
        <taxon>CS clade</taxon>
        <taxon>Chlamydomonadales</taxon>
        <taxon>Volvocaceae</taxon>
        <taxon>Volvox</taxon>
    </lineage>
</organism>
<dbReference type="PANTHER" id="PTHR13734">
    <property type="entry name" value="TRNA-NUCLEOTIDYLTRANSFERASE"/>
    <property type="match status" value="1"/>
</dbReference>
<feature type="non-terminal residue" evidence="4">
    <location>
        <position position="1"/>
    </location>
</feature>
<sequence length="316" mass="33060">VRSALATKISKERVGTELEGMFNGPSPVDAVRLLHRLGLFTSVFGLPPSLQSRLGSAYGGPCCTSMAAADGIACALGLQMDKEERRFLLLAALLLPLRDLRAPAAKGKPVPATAALIRDSIKWRVKDIEMTGALHDAAAELAAAHAVLSKGAAAGSVDAAPGREQDVRVMLGQAIRKLKQHWKLGVVLAPVVLMRAAAPLGKDAASSSGSGSAGGSEDSTVDGGGELSEEAAAARLEMARELLSAVEAYGLAECWSWKPLMDGKKVMSLLGWSKPGPELGRVMAAVVDWQLIHPAGTLQEAEEMVKQKYGVGQPEV</sequence>
<dbReference type="Pfam" id="PF12627">
    <property type="entry name" value="PolyA_pol_RNAbd"/>
    <property type="match status" value="1"/>
</dbReference>
<keyword evidence="5" id="KW-1185">Reference proteome</keyword>
<dbReference type="GO" id="GO:0003723">
    <property type="term" value="F:RNA binding"/>
    <property type="evidence" value="ECO:0007669"/>
    <property type="project" value="UniProtKB-KW"/>
</dbReference>